<accession>A0A1X6Y8A1</accession>
<feature type="region of interest" description="Disordered" evidence="8">
    <location>
        <begin position="989"/>
        <end position="1019"/>
    </location>
</feature>
<evidence type="ECO:0000256" key="1">
    <source>
        <dbReference type="ARBA" id="ARBA00004370"/>
    </source>
</evidence>
<keyword evidence="7" id="KW-0472">Membrane</keyword>
<dbReference type="PRINTS" id="PR01488">
    <property type="entry name" value="RTXTOXINA"/>
</dbReference>
<dbReference type="EMBL" id="FWFN01000001">
    <property type="protein sequence ID" value="SLN13709.1"/>
    <property type="molecule type" value="Genomic_DNA"/>
</dbReference>
<evidence type="ECO:0000256" key="3">
    <source>
        <dbReference type="ARBA" id="ARBA00022525"/>
    </source>
</evidence>
<dbReference type="GO" id="GO:0016020">
    <property type="term" value="C:membrane"/>
    <property type="evidence" value="ECO:0007669"/>
    <property type="project" value="UniProtKB-SubCell"/>
</dbReference>
<comment type="subcellular location">
    <subcellularLocation>
        <location evidence="1">Membrane</location>
    </subcellularLocation>
    <subcellularLocation>
        <location evidence="2">Secreted</location>
    </subcellularLocation>
</comment>
<keyword evidence="4" id="KW-0800">Toxin</keyword>
<sequence>MEPLLVSLFGMMASGYVAEDSTLGKLLGVEGEAEDGEDEIAEEQAPAEDGTSILDFAFPEDASSDDGGQEEGEPADQAGSPDNQAATGEAAVTDPTLGQQAAGAEDAITADSLVDELDDTVKFDVVTGLAGAAPALISGFDNASHDPSLKSDQVYLYDSEGNLIPESDFVAGDRILSIVDMEDGSGAALYLDDELVAVVEDYTADELAADTSWVGNFTGDEGEVVEITEPETTNIFADLDEDEAPEAEEASAETPEEEPAEEAAPEEQVEEPELAAAEPEEDAAPAEEASAAEATETAAAEPAPEAEDSLASGAGEDSLAGAAGEDSVDAAQDEPVAEAPAEATEETAGEATPEPTISLTVEGATASGNSVNQAMFGGNVMFGINSEGGALNDNIQDALDATDIENIRFPAGKGDGIAAEEGEKWLNIVDLDYDEEGNATLSQEVTELLDWARDPNGDGDLSDGKQVTLVIPTQHLSLEEYEEFGTDIEMFSQLVMEQYGDVVAGFEVGNEYWTTIGESEYGAKANIAVKALADGMEAAGVEAEDQPHIVVQMATPTGASDFHVSVADGSWIERLEGANEAIIAELDEEARADLDGVVEHYYYRQDHDTYEDSLEEFNYIEKDYDVWDAAFDKELDLHITEWNIKTSNTAETGMKAASTMVEQFENMIEQGVDHADAWAVMHNTSTDLAGDRDGEVTTDDQGRVTTSINGATFDLMSSALPGKELLELDIPGDDGTIEVNAYADQDETVVYLSSRSLEVETIEIDLRELVGGDVEGATGVKIGIDQSTSNGWHWVSGEGRVDADFVEIDGEKYYYNEHDVGAELTDYTYDSSVITVTLKPYEVLQVTIPGSDLAVGAGEDDLAGSAGSDDLTTPDAGSVTAPDGATEAPVEDPAEEPVELEAPEDTVSLDDHLVGSGYADYLKGFEGDDTIDGGRGDDTLAGSEGNDLLEGGAGEDLMNGGQQDDRLFGGSGDDEMLGWTGEDYLKGGHGHDVIDGGEGNDTLAGSQGNDSMYGGEGADEMNGGKDDDYISGGEGADTLTGWSGNDTFAFAEGDTVEGDVITDFQPAKDVIELDVPGLTSIADLVFTQREQGGVLIEIPGQGTVLLEGELTVADVAIDENFIFLAGAKTTATTTAAA</sequence>
<feature type="compositionally biased region" description="Acidic residues" evidence="8">
    <location>
        <begin position="238"/>
        <end position="285"/>
    </location>
</feature>
<evidence type="ECO:0000256" key="4">
    <source>
        <dbReference type="ARBA" id="ARBA00022656"/>
    </source>
</evidence>
<dbReference type="InterPro" id="IPR050557">
    <property type="entry name" value="RTX_toxin/Mannuronan_C5-epim"/>
</dbReference>
<dbReference type="PROSITE" id="PS00330">
    <property type="entry name" value="HEMOLYSIN_CALCIUM"/>
    <property type="match status" value="1"/>
</dbReference>
<dbReference type="PANTHER" id="PTHR38340:SF1">
    <property type="entry name" value="S-LAYER PROTEIN"/>
    <property type="match status" value="1"/>
</dbReference>
<feature type="compositionally biased region" description="Acidic residues" evidence="8">
    <location>
        <begin position="326"/>
        <end position="336"/>
    </location>
</feature>
<feature type="compositionally biased region" description="Low complexity" evidence="8">
    <location>
        <begin position="286"/>
        <end position="303"/>
    </location>
</feature>
<organism evidence="9 10">
    <name type="scientific">Pseudooceanicola marinus</name>
    <dbReference type="NCBI Taxonomy" id="396013"/>
    <lineage>
        <taxon>Bacteria</taxon>
        <taxon>Pseudomonadati</taxon>
        <taxon>Pseudomonadota</taxon>
        <taxon>Alphaproteobacteria</taxon>
        <taxon>Rhodobacterales</taxon>
        <taxon>Paracoccaceae</taxon>
        <taxon>Pseudooceanicola</taxon>
    </lineage>
</organism>
<dbReference type="RefSeq" id="WP_143515547.1">
    <property type="nucleotide sequence ID" value="NZ_FWFN01000001.1"/>
</dbReference>
<dbReference type="AlphaFoldDB" id="A0A1X6Y8A1"/>
<evidence type="ECO:0000313" key="9">
    <source>
        <dbReference type="EMBL" id="SLN13709.1"/>
    </source>
</evidence>
<dbReference type="PANTHER" id="PTHR38340">
    <property type="entry name" value="S-LAYER PROTEIN"/>
    <property type="match status" value="1"/>
</dbReference>
<dbReference type="PRINTS" id="PR00313">
    <property type="entry name" value="CABNDNGRPT"/>
</dbReference>
<evidence type="ECO:0000256" key="6">
    <source>
        <dbReference type="ARBA" id="ARBA00023026"/>
    </source>
</evidence>
<dbReference type="InterPro" id="IPR001343">
    <property type="entry name" value="Hemolysn_Ca-bd"/>
</dbReference>
<evidence type="ECO:0000313" key="10">
    <source>
        <dbReference type="Proteomes" id="UP000193963"/>
    </source>
</evidence>
<keyword evidence="6" id="KW-0843">Virulence</keyword>
<gene>
    <name evidence="9" type="primary">hlyA_1</name>
    <name evidence="9" type="ORF">PSM7751_00305</name>
</gene>
<dbReference type="InterPro" id="IPR003995">
    <property type="entry name" value="RTX_toxin_determinant-A"/>
</dbReference>
<feature type="compositionally biased region" description="Acidic residues" evidence="8">
    <location>
        <begin position="31"/>
        <end position="46"/>
    </location>
</feature>
<evidence type="ECO:0000256" key="5">
    <source>
        <dbReference type="ARBA" id="ARBA00022737"/>
    </source>
</evidence>
<evidence type="ECO:0000256" key="7">
    <source>
        <dbReference type="ARBA" id="ARBA00023136"/>
    </source>
</evidence>
<dbReference type="GO" id="GO:0005576">
    <property type="term" value="C:extracellular region"/>
    <property type="evidence" value="ECO:0007669"/>
    <property type="project" value="UniProtKB-SubCell"/>
</dbReference>
<dbReference type="SUPFAM" id="SSF51120">
    <property type="entry name" value="beta-Roll"/>
    <property type="match status" value="2"/>
</dbReference>
<dbReference type="InterPro" id="IPR011049">
    <property type="entry name" value="Serralysin-like_metalloprot_C"/>
</dbReference>
<feature type="compositionally biased region" description="Acidic residues" evidence="8">
    <location>
        <begin position="889"/>
        <end position="908"/>
    </location>
</feature>
<protein>
    <submittedName>
        <fullName evidence="9">Hemolysin, chromosomal</fullName>
    </submittedName>
</protein>
<feature type="compositionally biased region" description="Acidic residues" evidence="8">
    <location>
        <begin position="62"/>
        <end position="74"/>
    </location>
</feature>
<dbReference type="OrthoDB" id="7433198at2"/>
<dbReference type="InterPro" id="IPR017853">
    <property type="entry name" value="GH"/>
</dbReference>
<dbReference type="Proteomes" id="UP000193963">
    <property type="component" value="Unassembled WGS sequence"/>
</dbReference>
<feature type="region of interest" description="Disordered" evidence="8">
    <location>
        <begin position="31"/>
        <end position="90"/>
    </location>
</feature>
<reference evidence="9 10" key="1">
    <citation type="submission" date="2017-03" db="EMBL/GenBank/DDBJ databases">
        <authorList>
            <person name="Afonso C.L."/>
            <person name="Miller P.J."/>
            <person name="Scott M.A."/>
            <person name="Spackman E."/>
            <person name="Goraichik I."/>
            <person name="Dimitrov K.M."/>
            <person name="Suarez D.L."/>
            <person name="Swayne D.E."/>
        </authorList>
    </citation>
    <scope>NUCLEOTIDE SEQUENCE [LARGE SCALE GENOMIC DNA]</scope>
    <source>
        <strain evidence="9 10">CECT 7751</strain>
    </source>
</reference>
<evidence type="ECO:0000256" key="2">
    <source>
        <dbReference type="ARBA" id="ARBA00004613"/>
    </source>
</evidence>
<dbReference type="GO" id="GO:0005509">
    <property type="term" value="F:calcium ion binding"/>
    <property type="evidence" value="ECO:0007669"/>
    <property type="project" value="InterPro"/>
</dbReference>
<dbReference type="Gene3D" id="2.150.10.10">
    <property type="entry name" value="Serralysin-like metalloprotease, C-terminal"/>
    <property type="match status" value="3"/>
</dbReference>
<name>A0A1X6Y8A1_9RHOB</name>
<proteinExistence type="predicted"/>
<keyword evidence="5" id="KW-0677">Repeat</keyword>
<dbReference type="Pfam" id="PF00353">
    <property type="entry name" value="HemolysinCabind"/>
    <property type="match status" value="4"/>
</dbReference>
<dbReference type="SUPFAM" id="SSF51445">
    <property type="entry name" value="(Trans)glycosidases"/>
    <property type="match status" value="1"/>
</dbReference>
<dbReference type="InterPro" id="IPR018511">
    <property type="entry name" value="Hemolysin-typ_Ca-bd_CS"/>
</dbReference>
<keyword evidence="10" id="KW-1185">Reference proteome</keyword>
<feature type="region of interest" description="Disordered" evidence="8">
    <location>
        <begin position="238"/>
        <end position="356"/>
    </location>
</feature>
<dbReference type="Gene3D" id="3.20.20.80">
    <property type="entry name" value="Glycosidases"/>
    <property type="match status" value="1"/>
</dbReference>
<dbReference type="GO" id="GO:0090729">
    <property type="term" value="F:toxin activity"/>
    <property type="evidence" value="ECO:0007669"/>
    <property type="project" value="UniProtKB-KW"/>
</dbReference>
<feature type="region of interest" description="Disordered" evidence="8">
    <location>
        <begin position="926"/>
        <end position="965"/>
    </location>
</feature>
<keyword evidence="3" id="KW-0964">Secreted</keyword>
<feature type="region of interest" description="Disordered" evidence="8">
    <location>
        <begin position="859"/>
        <end position="911"/>
    </location>
</feature>
<evidence type="ECO:0000256" key="8">
    <source>
        <dbReference type="SAM" id="MobiDB-lite"/>
    </source>
</evidence>